<comment type="caution">
    <text evidence="2">The sequence shown here is derived from an EMBL/GenBank/DDBJ whole genome shotgun (WGS) entry which is preliminary data.</text>
</comment>
<proteinExistence type="predicted"/>
<name>A0A074J6N6_9RHOB</name>
<keyword evidence="1" id="KW-0472">Membrane</keyword>
<sequence>MVVLVIICLTGGEPAWLYFLAAAALVPIAAMRLLRGAAERRLARSASLP</sequence>
<keyword evidence="1" id="KW-1133">Transmembrane helix</keyword>
<keyword evidence="1" id="KW-0812">Transmembrane</keyword>
<dbReference type="AlphaFoldDB" id="A0A074J6N6"/>
<organism evidence="2 3">
    <name type="scientific">Thioclava pacifica DSM 10166</name>
    <dbReference type="NCBI Taxonomy" id="1353537"/>
    <lineage>
        <taxon>Bacteria</taxon>
        <taxon>Pseudomonadati</taxon>
        <taxon>Pseudomonadota</taxon>
        <taxon>Alphaproteobacteria</taxon>
        <taxon>Rhodobacterales</taxon>
        <taxon>Paracoccaceae</taxon>
        <taxon>Thioclava</taxon>
    </lineage>
</organism>
<accession>A0A074J6N6</accession>
<dbReference type="Proteomes" id="UP000027432">
    <property type="component" value="Unassembled WGS sequence"/>
</dbReference>
<evidence type="ECO:0000313" key="3">
    <source>
        <dbReference type="Proteomes" id="UP000027432"/>
    </source>
</evidence>
<protein>
    <submittedName>
        <fullName evidence="2">Uncharacterized protein</fullName>
    </submittedName>
</protein>
<keyword evidence="3" id="KW-1185">Reference proteome</keyword>
<evidence type="ECO:0000313" key="2">
    <source>
        <dbReference type="EMBL" id="KEO51273.1"/>
    </source>
</evidence>
<dbReference type="EMBL" id="AUND01000039">
    <property type="protein sequence ID" value="KEO51273.1"/>
    <property type="molecule type" value="Genomic_DNA"/>
</dbReference>
<evidence type="ECO:0000256" key="1">
    <source>
        <dbReference type="SAM" id="Phobius"/>
    </source>
</evidence>
<gene>
    <name evidence="2" type="ORF">TP2_12830</name>
</gene>
<feature type="transmembrane region" description="Helical" evidence="1">
    <location>
        <begin position="15"/>
        <end position="34"/>
    </location>
</feature>
<reference evidence="2 3" key="1">
    <citation type="submission" date="2013-07" db="EMBL/GenBank/DDBJ databases">
        <title>Thioclava pacifica DSM 10166 Genome Sequencing.</title>
        <authorList>
            <person name="Lai Q."/>
            <person name="Shao Z."/>
        </authorList>
    </citation>
    <scope>NUCLEOTIDE SEQUENCE [LARGE SCALE GENOMIC DNA]</scope>
    <source>
        <strain evidence="2 3">DSM 10166</strain>
    </source>
</reference>